<evidence type="ECO:0000256" key="1">
    <source>
        <dbReference type="ARBA" id="ARBA00022553"/>
    </source>
</evidence>
<organism evidence="4 5">
    <name type="scientific">Gynuella sunshinyii YC6258</name>
    <dbReference type="NCBI Taxonomy" id="1445510"/>
    <lineage>
        <taxon>Bacteria</taxon>
        <taxon>Pseudomonadati</taxon>
        <taxon>Pseudomonadota</taxon>
        <taxon>Gammaproteobacteria</taxon>
        <taxon>Oceanospirillales</taxon>
        <taxon>Saccharospirillaceae</taxon>
        <taxon>Gynuella</taxon>
    </lineage>
</organism>
<dbReference type="RefSeq" id="WP_044615468.1">
    <property type="nucleotide sequence ID" value="NZ_CP007142.1"/>
</dbReference>
<sequence>MKNINIICVDDQREVLNTIAEDLKIFEQQVNIEECESAEEAQEVMEDLDSQGDLIALIISDHVMPDKTGVDFLADVKADGRFVQTKKVLLTGLATHQDTITAINQAGIDHYIEKPWKQAELQKTVRELLTHYIFNAGLDYQKYLEILDKDIVFSRLQNSTG</sequence>
<dbReference type="HOGENOM" id="CLU_000445_69_8_6"/>
<dbReference type="PROSITE" id="PS50110">
    <property type="entry name" value="RESPONSE_REGULATORY"/>
    <property type="match status" value="1"/>
</dbReference>
<dbReference type="OrthoDB" id="9802066at2"/>
<dbReference type="STRING" id="1445510.YC6258_00341"/>
<dbReference type="SUPFAM" id="SSF52172">
    <property type="entry name" value="CheY-like"/>
    <property type="match status" value="1"/>
</dbReference>
<dbReference type="PANTHER" id="PTHR44591:SF3">
    <property type="entry name" value="RESPONSE REGULATORY DOMAIN-CONTAINING PROTEIN"/>
    <property type="match status" value="1"/>
</dbReference>
<protein>
    <submittedName>
        <fullName evidence="4">Response regulator containing a CheY-like receiver domain and an HD-GYP domain</fullName>
    </submittedName>
</protein>
<keyword evidence="1 2" id="KW-0597">Phosphoprotein</keyword>
<dbReference type="Gene3D" id="3.40.50.2300">
    <property type="match status" value="1"/>
</dbReference>
<evidence type="ECO:0000259" key="3">
    <source>
        <dbReference type="PROSITE" id="PS50110"/>
    </source>
</evidence>
<dbReference type="GO" id="GO:0000160">
    <property type="term" value="P:phosphorelay signal transduction system"/>
    <property type="evidence" value="ECO:0007669"/>
    <property type="project" value="InterPro"/>
</dbReference>
<dbReference type="PANTHER" id="PTHR44591">
    <property type="entry name" value="STRESS RESPONSE REGULATOR PROTEIN 1"/>
    <property type="match status" value="1"/>
</dbReference>
<dbReference type="SMART" id="SM00448">
    <property type="entry name" value="REC"/>
    <property type="match status" value="1"/>
</dbReference>
<gene>
    <name evidence="4" type="ORF">YC6258_00341</name>
</gene>
<name>A0A0C5VDV8_9GAMM</name>
<dbReference type="Proteomes" id="UP000032266">
    <property type="component" value="Chromosome"/>
</dbReference>
<dbReference type="PATRIC" id="fig|1445510.3.peg.331"/>
<feature type="domain" description="Response regulatory" evidence="3">
    <location>
        <begin position="5"/>
        <end position="129"/>
    </location>
</feature>
<dbReference type="AlphaFoldDB" id="A0A0C5VDV8"/>
<dbReference type="KEGG" id="gsn:YC6258_00341"/>
<feature type="modified residue" description="4-aspartylphosphate" evidence="2">
    <location>
        <position position="61"/>
    </location>
</feature>
<proteinExistence type="predicted"/>
<dbReference type="InterPro" id="IPR011006">
    <property type="entry name" value="CheY-like_superfamily"/>
</dbReference>
<dbReference type="InterPro" id="IPR050595">
    <property type="entry name" value="Bact_response_regulator"/>
</dbReference>
<evidence type="ECO:0000313" key="4">
    <source>
        <dbReference type="EMBL" id="AJQ92391.1"/>
    </source>
</evidence>
<reference evidence="4 5" key="1">
    <citation type="submission" date="2014-01" db="EMBL/GenBank/DDBJ databases">
        <title>Full genme sequencing of cellulolytic bacterium Gynuella sunshinyii YC6258T gen. nov., sp. nov.</title>
        <authorList>
            <person name="Khan H."/>
            <person name="Chung E.J."/>
            <person name="Chung Y.R."/>
        </authorList>
    </citation>
    <scope>NUCLEOTIDE SEQUENCE [LARGE SCALE GENOMIC DNA]</scope>
    <source>
        <strain evidence="4 5">YC6258</strain>
    </source>
</reference>
<dbReference type="InterPro" id="IPR001789">
    <property type="entry name" value="Sig_transdc_resp-reg_receiver"/>
</dbReference>
<keyword evidence="5" id="KW-1185">Reference proteome</keyword>
<dbReference type="Pfam" id="PF00072">
    <property type="entry name" value="Response_reg"/>
    <property type="match status" value="1"/>
</dbReference>
<accession>A0A0C5VDV8</accession>
<evidence type="ECO:0000313" key="5">
    <source>
        <dbReference type="Proteomes" id="UP000032266"/>
    </source>
</evidence>
<evidence type="ECO:0000256" key="2">
    <source>
        <dbReference type="PROSITE-ProRule" id="PRU00169"/>
    </source>
</evidence>
<dbReference type="EMBL" id="CP007142">
    <property type="protein sequence ID" value="AJQ92391.1"/>
    <property type="molecule type" value="Genomic_DNA"/>
</dbReference>